<comment type="caution">
    <text evidence="3">The sequence shown here is derived from an EMBL/GenBank/DDBJ whole genome shotgun (WGS) entry which is preliminary data.</text>
</comment>
<sequence length="286" mass="28956">MFLAYGLGVSFFSRAACRRLLLAAFLAVLPAATAQALSVATVTRADTDSLILQFSKRGTYPTIARTGPVEISLTFPPGALSDEPPPAAADFHSSRLLEGVKVEGDTVLVRLKSDAFGFVGWPEGEQGLKLQVYRDPAGANWLPGAPGAAANTTWPPVAAAPKPASSLTLPVTPPNHNPGPLDLPPLPPTLAGGAPGTAPAPAAPATDAAAGAAKEPFYAVPSSMRATALRVGPDKSPVLRPAGLETASAPEQTAQRAGSGPAAAKAGGGELRQPVKLPPIPPEIAA</sequence>
<evidence type="ECO:0000256" key="2">
    <source>
        <dbReference type="SAM" id="SignalP"/>
    </source>
</evidence>
<dbReference type="EMBL" id="WVUD01000053">
    <property type="protein sequence ID" value="MYL85063.1"/>
    <property type="molecule type" value="Genomic_DNA"/>
</dbReference>
<feature type="non-terminal residue" evidence="3">
    <location>
        <position position="286"/>
    </location>
</feature>
<keyword evidence="2" id="KW-0732">Signal</keyword>
<accession>A0A7C9IWR2</accession>
<feature type="compositionally biased region" description="Pro residues" evidence="1">
    <location>
        <begin position="171"/>
        <end position="188"/>
    </location>
</feature>
<evidence type="ECO:0000313" key="4">
    <source>
        <dbReference type="Proteomes" id="UP000482487"/>
    </source>
</evidence>
<gene>
    <name evidence="3" type="ORF">GTA51_18285</name>
</gene>
<feature type="compositionally biased region" description="Pro residues" evidence="1">
    <location>
        <begin position="276"/>
        <end position="286"/>
    </location>
</feature>
<protein>
    <submittedName>
        <fullName evidence="3">Uncharacterized protein</fullName>
    </submittedName>
</protein>
<proteinExistence type="predicted"/>
<evidence type="ECO:0000256" key="1">
    <source>
        <dbReference type="SAM" id="MobiDB-lite"/>
    </source>
</evidence>
<organism evidence="3 4">
    <name type="scientific">Solidesulfovibrio aerotolerans</name>
    <dbReference type="NCBI Taxonomy" id="295255"/>
    <lineage>
        <taxon>Bacteria</taxon>
        <taxon>Pseudomonadati</taxon>
        <taxon>Thermodesulfobacteriota</taxon>
        <taxon>Desulfovibrionia</taxon>
        <taxon>Desulfovibrionales</taxon>
        <taxon>Desulfovibrionaceae</taxon>
        <taxon>Solidesulfovibrio</taxon>
    </lineage>
</organism>
<reference evidence="3 4" key="1">
    <citation type="submission" date="2020-01" db="EMBL/GenBank/DDBJ databases">
        <title>Genome sequence of Desulfovibrio aerotolerans DSM 16695(T).</title>
        <authorList>
            <person name="Karnachuk O."/>
            <person name="Avakyan M."/>
            <person name="Mardanov A."/>
            <person name="Kadnikov V."/>
            <person name="Ravin N."/>
        </authorList>
    </citation>
    <scope>NUCLEOTIDE SEQUENCE [LARGE SCALE GENOMIC DNA]</scope>
    <source>
        <strain evidence="3 4">DSM 16695</strain>
    </source>
</reference>
<feature type="region of interest" description="Disordered" evidence="1">
    <location>
        <begin position="231"/>
        <end position="286"/>
    </location>
</feature>
<feature type="compositionally biased region" description="Low complexity" evidence="1">
    <location>
        <begin position="189"/>
        <end position="207"/>
    </location>
</feature>
<feature type="signal peptide" evidence="2">
    <location>
        <begin position="1"/>
        <end position="36"/>
    </location>
</feature>
<dbReference type="AlphaFoldDB" id="A0A7C9IWR2"/>
<dbReference type="Proteomes" id="UP000482487">
    <property type="component" value="Unassembled WGS sequence"/>
</dbReference>
<keyword evidence="4" id="KW-1185">Reference proteome</keyword>
<feature type="chain" id="PRO_5028963041" evidence="2">
    <location>
        <begin position="37"/>
        <end position="286"/>
    </location>
</feature>
<evidence type="ECO:0000313" key="3">
    <source>
        <dbReference type="EMBL" id="MYL85063.1"/>
    </source>
</evidence>
<name>A0A7C9IWR2_9BACT</name>
<feature type="region of interest" description="Disordered" evidence="1">
    <location>
        <begin position="159"/>
        <end position="207"/>
    </location>
</feature>